<dbReference type="EMBL" id="LAZR01015746">
    <property type="protein sequence ID" value="KKM07548.1"/>
    <property type="molecule type" value="Genomic_DNA"/>
</dbReference>
<reference evidence="2" key="1">
    <citation type="journal article" date="2015" name="Nature">
        <title>Complex archaea that bridge the gap between prokaryotes and eukaryotes.</title>
        <authorList>
            <person name="Spang A."/>
            <person name="Saw J.H."/>
            <person name="Jorgensen S.L."/>
            <person name="Zaremba-Niedzwiedzka K."/>
            <person name="Martijn J."/>
            <person name="Lind A.E."/>
            <person name="van Eijk R."/>
            <person name="Schleper C."/>
            <person name="Guy L."/>
            <person name="Ettema T.J."/>
        </authorList>
    </citation>
    <scope>NUCLEOTIDE SEQUENCE</scope>
</reference>
<protein>
    <recommendedName>
        <fullName evidence="1">4Fe-4S ferredoxin-type domain-containing protein</fullName>
    </recommendedName>
</protein>
<feature type="domain" description="4Fe-4S ferredoxin-type" evidence="1">
    <location>
        <begin position="11"/>
        <end position="41"/>
    </location>
</feature>
<dbReference type="Pfam" id="PF04422">
    <property type="entry name" value="FrhB_FdhB_N"/>
    <property type="match status" value="1"/>
</dbReference>
<dbReference type="InterPro" id="IPR007516">
    <property type="entry name" value="Co_F420_Hydgase/DH_bsu_N"/>
</dbReference>
<dbReference type="Pfam" id="PF00037">
    <property type="entry name" value="Fer4"/>
    <property type="match status" value="1"/>
</dbReference>
<dbReference type="InterPro" id="IPR017900">
    <property type="entry name" value="4Fe4S_Fe_S_CS"/>
</dbReference>
<dbReference type="InterPro" id="IPR007525">
    <property type="entry name" value="FrhB_FdhB_C"/>
</dbReference>
<dbReference type="InterPro" id="IPR045220">
    <property type="entry name" value="FRHB/FDHB/HCAR-like"/>
</dbReference>
<gene>
    <name evidence="2" type="ORF">LCGC14_1732840</name>
</gene>
<accession>A0A0F9K8R3</accession>
<dbReference type="InterPro" id="IPR017896">
    <property type="entry name" value="4Fe4S_Fe-S-bd"/>
</dbReference>
<dbReference type="AlphaFoldDB" id="A0A0F9K8R3"/>
<dbReference type="Gene3D" id="3.30.70.20">
    <property type="match status" value="1"/>
</dbReference>
<dbReference type="PROSITE" id="PS51379">
    <property type="entry name" value="4FE4S_FER_2"/>
    <property type="match status" value="1"/>
</dbReference>
<dbReference type="GO" id="GO:0052592">
    <property type="term" value="F:oxidoreductase activity, acting on CH or CH2 groups, with an iron-sulfur protein as acceptor"/>
    <property type="evidence" value="ECO:0007669"/>
    <property type="project" value="TreeGrafter"/>
</dbReference>
<dbReference type="Pfam" id="PF04432">
    <property type="entry name" value="FrhB_FdhB_C"/>
    <property type="match status" value="1"/>
</dbReference>
<evidence type="ECO:0000259" key="1">
    <source>
        <dbReference type="PROSITE" id="PS51379"/>
    </source>
</evidence>
<dbReference type="SUPFAM" id="SSF54862">
    <property type="entry name" value="4Fe-4S ferredoxins"/>
    <property type="match status" value="1"/>
</dbReference>
<dbReference type="PANTHER" id="PTHR31332">
    <property type="entry name" value="7-HYDROXYMETHYL CHLOROPHYLL A REDUCTASE, CHLOROPLASTIC"/>
    <property type="match status" value="1"/>
</dbReference>
<dbReference type="PROSITE" id="PS00198">
    <property type="entry name" value="4FE4S_FER_1"/>
    <property type="match status" value="1"/>
</dbReference>
<evidence type="ECO:0000313" key="2">
    <source>
        <dbReference type="EMBL" id="KKM07548.1"/>
    </source>
</evidence>
<proteinExistence type="predicted"/>
<comment type="caution">
    <text evidence="2">The sequence shown here is derived from an EMBL/GenBank/DDBJ whole genome shotgun (WGS) entry which is preliminary data.</text>
</comment>
<dbReference type="PANTHER" id="PTHR31332:SF0">
    <property type="entry name" value="7-HYDROXYMETHYL CHLOROPHYLL A REDUCTASE, CHLOROPLASTIC"/>
    <property type="match status" value="1"/>
</dbReference>
<organism evidence="2">
    <name type="scientific">marine sediment metagenome</name>
    <dbReference type="NCBI Taxonomy" id="412755"/>
    <lineage>
        <taxon>unclassified sequences</taxon>
        <taxon>metagenomes</taxon>
        <taxon>ecological metagenomes</taxon>
    </lineage>
</organism>
<feature type="non-terminal residue" evidence="2">
    <location>
        <position position="314"/>
    </location>
</feature>
<name>A0A0F9K8R3_9ZZZZ</name>
<sequence>MVQVLGSKELVEDVFDKDLCIGCGACIDLCPYLKNHKGKTTQLFPCDLSTGRCYAYCPKAEVNLDELSKHVWGVPYDGSPLGSHQKILASRAGKEMVKGSFQAGGTVSALVIKALKEGLIEAAVLTDRDVLTPVPRLVTSPKEVIECATSKYMASPTLSAINAAVGRGCKDLGVVGTPCQLTALAQMRANPVEEEGFVDPVGITIGLFCNWSLDTRQLMALLSENLDISTIQSMDIPPPPAEVMVLTTDTGRMEIPLSKIKPLIPQACFICPDMTSELSDVSVGMFEGRSGWNTLIVRSEKGADLIERAKKDRF</sequence>